<dbReference type="SUPFAM" id="SSF103473">
    <property type="entry name" value="MFS general substrate transporter"/>
    <property type="match status" value="2"/>
</dbReference>
<feature type="transmembrane region" description="Helical" evidence="6">
    <location>
        <begin position="344"/>
        <end position="370"/>
    </location>
</feature>
<dbReference type="EMBL" id="CCRH01000032">
    <property type="protein sequence ID" value="CDZ41442.1"/>
    <property type="molecule type" value="Genomic_DNA"/>
</dbReference>
<dbReference type="PANTHER" id="PTHR23513">
    <property type="entry name" value="INTEGRAL MEMBRANE EFFLUX PROTEIN-RELATED"/>
    <property type="match status" value="1"/>
</dbReference>
<feature type="transmembrane region" description="Helical" evidence="6">
    <location>
        <begin position="175"/>
        <end position="193"/>
    </location>
</feature>
<feature type="transmembrane region" description="Helical" evidence="6">
    <location>
        <begin position="311"/>
        <end position="332"/>
    </location>
</feature>
<keyword evidence="5 6" id="KW-0472">Membrane</keyword>
<feature type="transmembrane region" description="Helical" evidence="6">
    <location>
        <begin position="84"/>
        <end position="104"/>
    </location>
</feature>
<feature type="transmembrane region" description="Helical" evidence="6">
    <location>
        <begin position="289"/>
        <end position="305"/>
    </location>
</feature>
<dbReference type="EMBL" id="CCRK01000016">
    <property type="protein sequence ID" value="CDZ53441.1"/>
    <property type="molecule type" value="Genomic_DNA"/>
</dbReference>
<dbReference type="AlphaFoldDB" id="A0A0T7G2L6"/>
<organism evidence="7 10">
    <name type="scientific">Neorhizobium galegae bv. officinalis</name>
    <dbReference type="NCBI Taxonomy" id="323656"/>
    <lineage>
        <taxon>Bacteria</taxon>
        <taxon>Pseudomonadati</taxon>
        <taxon>Pseudomonadota</taxon>
        <taxon>Alphaproteobacteria</taxon>
        <taxon>Hyphomicrobiales</taxon>
        <taxon>Rhizobiaceae</taxon>
        <taxon>Rhizobium/Agrobacterium group</taxon>
        <taxon>Neorhizobium</taxon>
    </lineage>
</organism>
<dbReference type="CDD" id="cd06173">
    <property type="entry name" value="MFS_MefA_like"/>
    <property type="match status" value="1"/>
</dbReference>
<evidence type="ECO:0000313" key="10">
    <source>
        <dbReference type="Proteomes" id="UP000046176"/>
    </source>
</evidence>
<evidence type="ECO:0000313" key="7">
    <source>
        <dbReference type="EMBL" id="CDZ41442.1"/>
    </source>
</evidence>
<keyword evidence="4 6" id="KW-1133">Transmembrane helix</keyword>
<feature type="transmembrane region" description="Helical" evidence="6">
    <location>
        <begin position="256"/>
        <end position="277"/>
    </location>
</feature>
<evidence type="ECO:0000256" key="2">
    <source>
        <dbReference type="ARBA" id="ARBA00022475"/>
    </source>
</evidence>
<comment type="subcellular location">
    <subcellularLocation>
        <location evidence="1">Cell membrane</location>
        <topology evidence="1">Multi-pass membrane protein</topology>
    </subcellularLocation>
</comment>
<evidence type="ECO:0000256" key="5">
    <source>
        <dbReference type="ARBA" id="ARBA00023136"/>
    </source>
</evidence>
<dbReference type="OrthoDB" id="9135819at2"/>
<feature type="transmembrane region" description="Helical" evidence="6">
    <location>
        <begin position="110"/>
        <end position="132"/>
    </location>
</feature>
<feature type="transmembrane region" description="Helical" evidence="6">
    <location>
        <begin position="49"/>
        <end position="72"/>
    </location>
</feature>
<sequence length="403" mass="41728">MERNYSYRRLLQVPRLLPLILAATLSRLAGCMFVLTLILFAMVRFSSPAMAGWLTFAAFVPGLIASPIAGVLLDRAGPTTAVRIDMIASSILIAAIILTDLAGFSSRPLLFLLVMLFSLTGPLGAAGTRTLLPRLVPAQALDLAYALDTLSYAVAAIFGPSLAGAVGAWLGPQAAMTMIAGAYAAAAICLPRCQFLPVIAPMRTSFVCQTIEGIKMVARQPTLRTLAVSYSLYQLTWGALYVVVPVVIGDNSAKNTITIGTLWTAAGIAGGLGALAAGQMRTMGRERQVMAAGMIVTAIAAWPVAAECGHVGLTIGLVLAALLSGPIDVALLTLRQRRTDPLHLARVMSISIGLNTAGFPLGSVIAGMFVAESPSASFVFASVASAAAAAATAFIPPEPASMA</sequence>
<gene>
    <name evidence="7" type="ORF">NGAL_HAMBI1145_58970</name>
    <name evidence="8" type="ORF">NGAL_HAMBI1189_49910</name>
</gene>
<evidence type="ECO:0000256" key="6">
    <source>
        <dbReference type="SAM" id="Phobius"/>
    </source>
</evidence>
<dbReference type="InterPro" id="IPR011701">
    <property type="entry name" value="MFS"/>
</dbReference>
<protein>
    <submittedName>
        <fullName evidence="7">MFS transporter</fullName>
    </submittedName>
</protein>
<dbReference type="InterPro" id="IPR036259">
    <property type="entry name" value="MFS_trans_sf"/>
</dbReference>
<accession>A0A0T7G2L6</accession>
<keyword evidence="3 6" id="KW-0812">Transmembrane</keyword>
<feature type="transmembrane region" description="Helical" evidence="6">
    <location>
        <begin position="376"/>
        <end position="395"/>
    </location>
</feature>
<evidence type="ECO:0000313" key="8">
    <source>
        <dbReference type="EMBL" id="CDZ53441.1"/>
    </source>
</evidence>
<dbReference type="RefSeq" id="WP_046637782.1">
    <property type="nucleotide sequence ID" value="NZ_CCRH01000032.1"/>
</dbReference>
<dbReference type="Pfam" id="PF07690">
    <property type="entry name" value="MFS_1"/>
    <property type="match status" value="2"/>
</dbReference>
<proteinExistence type="predicted"/>
<reference evidence="9 10" key="1">
    <citation type="submission" date="2014-08" db="EMBL/GenBank/DDBJ databases">
        <authorList>
            <person name="Chen Y.-H."/>
        </authorList>
    </citation>
    <scope>NUCLEOTIDE SEQUENCE [LARGE SCALE GENOMIC DNA]</scope>
</reference>
<evidence type="ECO:0000256" key="1">
    <source>
        <dbReference type="ARBA" id="ARBA00004651"/>
    </source>
</evidence>
<dbReference type="Proteomes" id="UP000039660">
    <property type="component" value="Unassembled WGS sequence"/>
</dbReference>
<dbReference type="PANTHER" id="PTHR23513:SF11">
    <property type="entry name" value="STAPHYLOFERRIN A TRANSPORTER"/>
    <property type="match status" value="1"/>
</dbReference>
<dbReference type="GO" id="GO:0022857">
    <property type="term" value="F:transmembrane transporter activity"/>
    <property type="evidence" value="ECO:0007669"/>
    <property type="project" value="InterPro"/>
</dbReference>
<feature type="transmembrane region" description="Helical" evidence="6">
    <location>
        <begin position="144"/>
        <end position="169"/>
    </location>
</feature>
<dbReference type="Proteomes" id="UP000046176">
    <property type="component" value="Unassembled WGS sequence"/>
</dbReference>
<name>A0A0T7G2L6_NEOGA</name>
<evidence type="ECO:0000313" key="9">
    <source>
        <dbReference type="Proteomes" id="UP000039660"/>
    </source>
</evidence>
<feature type="transmembrane region" description="Helical" evidence="6">
    <location>
        <begin position="20"/>
        <end position="43"/>
    </location>
</feature>
<evidence type="ECO:0000256" key="3">
    <source>
        <dbReference type="ARBA" id="ARBA00022692"/>
    </source>
</evidence>
<dbReference type="GO" id="GO:0005886">
    <property type="term" value="C:plasma membrane"/>
    <property type="evidence" value="ECO:0007669"/>
    <property type="project" value="UniProtKB-SubCell"/>
</dbReference>
<dbReference type="Gene3D" id="1.20.1250.20">
    <property type="entry name" value="MFS general substrate transporter like domains"/>
    <property type="match status" value="1"/>
</dbReference>
<evidence type="ECO:0000256" key="4">
    <source>
        <dbReference type="ARBA" id="ARBA00022989"/>
    </source>
</evidence>
<keyword evidence="2" id="KW-1003">Cell membrane</keyword>
<feature type="transmembrane region" description="Helical" evidence="6">
    <location>
        <begin position="225"/>
        <end position="244"/>
    </location>
</feature>